<dbReference type="SUPFAM" id="SSF57997">
    <property type="entry name" value="Tropomyosin"/>
    <property type="match status" value="1"/>
</dbReference>
<feature type="region of interest" description="Disordered" evidence="4">
    <location>
        <begin position="18"/>
        <end position="37"/>
    </location>
</feature>
<name>A0ABC8RFF3_9AQUA</name>
<evidence type="ECO:0000256" key="4">
    <source>
        <dbReference type="SAM" id="MobiDB-lite"/>
    </source>
</evidence>
<gene>
    <name evidence="5" type="ORF">ILEXP_LOCUS8314</name>
</gene>
<comment type="caution">
    <text evidence="5">The sequence shown here is derived from an EMBL/GenBank/DDBJ whole genome shotgun (WGS) entry which is preliminary data.</text>
</comment>
<comment type="similarity">
    <text evidence="1">Belongs to the FPP family.</text>
</comment>
<evidence type="ECO:0000256" key="1">
    <source>
        <dbReference type="ARBA" id="ARBA00005921"/>
    </source>
</evidence>
<protein>
    <recommendedName>
        <fullName evidence="7">Filament-like plant protein 7</fullName>
    </recommendedName>
</protein>
<dbReference type="InterPro" id="IPR008587">
    <property type="entry name" value="FPP_plant"/>
</dbReference>
<evidence type="ECO:0000313" key="6">
    <source>
        <dbReference type="Proteomes" id="UP001642360"/>
    </source>
</evidence>
<reference evidence="5 6" key="1">
    <citation type="submission" date="2024-02" db="EMBL/GenBank/DDBJ databases">
        <authorList>
            <person name="Vignale AGUSTIN F."/>
            <person name="Sosa J E."/>
            <person name="Modenutti C."/>
        </authorList>
    </citation>
    <scope>NUCLEOTIDE SEQUENCE [LARGE SCALE GENOMIC DNA]</scope>
</reference>
<dbReference type="Pfam" id="PF05911">
    <property type="entry name" value="FPP"/>
    <property type="match status" value="1"/>
</dbReference>
<dbReference type="AlphaFoldDB" id="A0ABC8RFF3"/>
<organism evidence="5 6">
    <name type="scientific">Ilex paraguariensis</name>
    <name type="common">yerba mate</name>
    <dbReference type="NCBI Taxonomy" id="185542"/>
    <lineage>
        <taxon>Eukaryota</taxon>
        <taxon>Viridiplantae</taxon>
        <taxon>Streptophyta</taxon>
        <taxon>Embryophyta</taxon>
        <taxon>Tracheophyta</taxon>
        <taxon>Spermatophyta</taxon>
        <taxon>Magnoliopsida</taxon>
        <taxon>eudicotyledons</taxon>
        <taxon>Gunneridae</taxon>
        <taxon>Pentapetalae</taxon>
        <taxon>asterids</taxon>
        <taxon>campanulids</taxon>
        <taxon>Aquifoliales</taxon>
        <taxon>Aquifoliaceae</taxon>
        <taxon>Ilex</taxon>
    </lineage>
</organism>
<dbReference type="PANTHER" id="PTHR31580:SF8">
    <property type="entry name" value="FILAMENT-LIKE PROTEIN (DUF869)"/>
    <property type="match status" value="1"/>
</dbReference>
<evidence type="ECO:0000256" key="2">
    <source>
        <dbReference type="ARBA" id="ARBA00023054"/>
    </source>
</evidence>
<evidence type="ECO:0000256" key="3">
    <source>
        <dbReference type="SAM" id="Coils"/>
    </source>
</evidence>
<dbReference type="EMBL" id="CAUOFW020001078">
    <property type="protein sequence ID" value="CAK9140802.1"/>
    <property type="molecule type" value="Genomic_DNA"/>
</dbReference>
<sequence>MESKTWLWKKKSSEKTIVANDKADPSLKGNGQEKHPNEKEIALEKSVMNLNEKLASVLSECDAKDDLVANHARMAQEVIAGREKAEAEVVCLKKELDETLQQRVAADERLTHLNAALKDCMQVLSSVREDQEQRIRDSVMKTSDEFGKAHKKLEEKLSETCKRLANLTVENSRLSMALLGKEKLVEDLSRCKSQVEAEFNTLMARLDSTEKENAFLKYEFRMLEKELEIRNEEIQFSRRSADASHKHHLDSVKKISRLEAECQRLRVLVRKRLPGPAALAKMKSEVEIQGRSQIEMGRRKLNPMTGGVRDSTTEGSLEIPSKKISLLIEQLCNIEDENKILKEILAKKDNELCSLTTVCARKTSKLSQVEAQLAELSKVQKSMQLQPALSDTLSNELSLASYDVGNDDETYHSGSVASALISELEYFRQRNPRNTSASECKMIGVSDMSLMDDFAEMEKLAIVAVDASLGNSYASSDASYRLSDSLTKEAYKHHLYLSCKELVPVVQGDPNDGQQELQTRDVSSGKSCDWLQDVLKVILEQNRFSKRSVEELLEDIRLALQYLNHRGASEAYRAGISKHPERSEALPISGYITWKSPNASPRVGSIKKTPDIGTTMQETHSEYVQSNLSRSICRMIELIRRIDSTCSTNCTVPDSSGISQRTLPQLQSTIPSDYLVHVFQWKSCELRTVLRQFVNTCTDLLHGKVDFEKFAEELASTLYWIVNKCIAFQDASSLREKTKEHFGDDESACASESGSVGNCTFSPSIVVHKSEEQSSFSPSITTSNMQNLMFRMEKIRSNLQEENEGLKEELNNMKSSQKELEAMLQSANNKEKALTNQLRESEQSIGNLQTEVDTMKESKRMIEDQFENQKLINEDLDTQLNVAKAKLNEVLLKLSALEVELDDKSHCCEDLEGTCLELQLQLESITNKDIPEDDIDQEEKLLQTGWEISAASAKLAECQETIFNLGKQLKALASPKEAAIFDKVFSNTSANNKKLIQRSSLRDRMLAEDGDEPVDLNSPKTKEIISTAETKTPTIIRAPNFQVAPPEGYLALKPEFRTVAVGAPLAIVPSKKRGGRFGLLRKLMLKRKRGKTSVSFAT</sequence>
<feature type="compositionally biased region" description="Basic and acidic residues" evidence="4">
    <location>
        <begin position="21"/>
        <end position="37"/>
    </location>
</feature>
<proteinExistence type="inferred from homology"/>
<accession>A0ABC8RFF3</accession>
<evidence type="ECO:0000313" key="5">
    <source>
        <dbReference type="EMBL" id="CAK9140802.1"/>
    </source>
</evidence>
<feature type="coiled-coil region" evidence="3">
    <location>
        <begin position="789"/>
        <end position="928"/>
    </location>
</feature>
<dbReference type="Proteomes" id="UP001642360">
    <property type="component" value="Unassembled WGS sequence"/>
</dbReference>
<keyword evidence="6" id="KW-1185">Reference proteome</keyword>
<keyword evidence="2 3" id="KW-0175">Coiled coil</keyword>
<dbReference type="PANTHER" id="PTHR31580">
    <property type="entry name" value="FILAMENT-LIKE PLANT PROTEIN 4"/>
    <property type="match status" value="1"/>
</dbReference>
<feature type="coiled-coil region" evidence="3">
    <location>
        <begin position="150"/>
        <end position="226"/>
    </location>
</feature>
<feature type="coiled-coil region" evidence="3">
    <location>
        <begin position="359"/>
        <end position="386"/>
    </location>
</feature>
<evidence type="ECO:0008006" key="7">
    <source>
        <dbReference type="Google" id="ProtNLM"/>
    </source>
</evidence>